<evidence type="ECO:0000256" key="3">
    <source>
        <dbReference type="ARBA" id="ARBA00022670"/>
    </source>
</evidence>
<dbReference type="SUPFAM" id="SSF50494">
    <property type="entry name" value="Trypsin-like serine proteases"/>
    <property type="match status" value="1"/>
</dbReference>
<dbReference type="Gene3D" id="2.40.10.10">
    <property type="entry name" value="Trypsin-like serine proteases"/>
    <property type="match status" value="1"/>
</dbReference>
<dbReference type="Pfam" id="PF10459">
    <property type="entry name" value="Peptidase_S46"/>
    <property type="match status" value="1"/>
</dbReference>
<dbReference type="Proteomes" id="UP000270673">
    <property type="component" value="Chromosome"/>
</dbReference>
<dbReference type="GO" id="GO:0006508">
    <property type="term" value="P:proteolysis"/>
    <property type="evidence" value="ECO:0007669"/>
    <property type="project" value="UniProtKB-KW"/>
</dbReference>
<gene>
    <name evidence="8" type="ORF">D8S85_03140</name>
</gene>
<dbReference type="InterPro" id="IPR009003">
    <property type="entry name" value="Peptidase_S1_PA"/>
</dbReference>
<keyword evidence="6 7" id="KW-0720">Serine protease</keyword>
<comment type="function">
    <text evidence="7">Catalyzes the removal of dipeptides from the N-terminus of oligopeptides.</text>
</comment>
<keyword evidence="9" id="KW-1185">Reference proteome</keyword>
<keyword evidence="3 7" id="KW-0645">Protease</keyword>
<protein>
    <recommendedName>
        <fullName evidence="7">Dipeptidyl-peptidase</fullName>
        <ecNumber evidence="7">3.4.14.-</ecNumber>
    </recommendedName>
</protein>
<dbReference type="EMBL" id="CP032819">
    <property type="protein sequence ID" value="AZS28645.1"/>
    <property type="molecule type" value="Genomic_DNA"/>
</dbReference>
<evidence type="ECO:0000256" key="1">
    <source>
        <dbReference type="ARBA" id="ARBA00010491"/>
    </source>
</evidence>
<dbReference type="GO" id="GO:0043171">
    <property type="term" value="P:peptide catabolic process"/>
    <property type="evidence" value="ECO:0007669"/>
    <property type="project" value="UniProtKB-UniRule"/>
</dbReference>
<dbReference type="PANTHER" id="PTHR38469:SF1">
    <property type="entry name" value="PERIPLASMIC PEPTIDASE SUBFAMILY S1B"/>
    <property type="match status" value="1"/>
</dbReference>
<keyword evidence="5 7" id="KW-0378">Hydrolase</keyword>
<evidence type="ECO:0000313" key="9">
    <source>
        <dbReference type="Proteomes" id="UP000270673"/>
    </source>
</evidence>
<dbReference type="GO" id="GO:0070009">
    <property type="term" value="F:serine-type aminopeptidase activity"/>
    <property type="evidence" value="ECO:0007669"/>
    <property type="project" value="UniProtKB-UniRule"/>
</dbReference>
<evidence type="ECO:0000256" key="6">
    <source>
        <dbReference type="ARBA" id="ARBA00022825"/>
    </source>
</evidence>
<evidence type="ECO:0000256" key="7">
    <source>
        <dbReference type="RuleBase" id="RU366067"/>
    </source>
</evidence>
<dbReference type="GO" id="GO:0008239">
    <property type="term" value="F:dipeptidyl-peptidase activity"/>
    <property type="evidence" value="ECO:0007669"/>
    <property type="project" value="UniProtKB-UniRule"/>
</dbReference>
<dbReference type="InterPro" id="IPR019500">
    <property type="entry name" value="Pep_S46"/>
</dbReference>
<evidence type="ECO:0000313" key="8">
    <source>
        <dbReference type="EMBL" id="AZS28645.1"/>
    </source>
</evidence>
<dbReference type="PANTHER" id="PTHR38469">
    <property type="entry name" value="PERIPLASMIC PEPTIDASE SUBFAMILY S1B"/>
    <property type="match status" value="1"/>
</dbReference>
<dbReference type="RefSeq" id="WP_106624824.1">
    <property type="nucleotide sequence ID" value="NZ_CP032819.1"/>
</dbReference>
<reference evidence="8 9" key="1">
    <citation type="submission" date="2018-10" db="EMBL/GenBank/DDBJ databases">
        <title>Butyricimonas faecalis sp. nov., isolated from human faeces and emended description of the genus Butyricimonas.</title>
        <authorList>
            <person name="Le Roy T."/>
            <person name="Van der Smissen P."/>
            <person name="Paquot A."/>
            <person name="Delzenne N."/>
            <person name="Muccioli G."/>
            <person name="Collet J.-F."/>
            <person name="Cani P.D."/>
        </authorList>
    </citation>
    <scope>NUCLEOTIDE SEQUENCE [LARGE SCALE GENOMIC DNA]</scope>
    <source>
        <strain evidence="8 9">H184</strain>
    </source>
</reference>
<proteinExistence type="inferred from homology"/>
<dbReference type="KEGG" id="buy:D8S85_03140"/>
<organism evidence="8 9">
    <name type="scientific">Butyricimonas faecalis</name>
    <dbReference type="NCBI Taxonomy" id="2093856"/>
    <lineage>
        <taxon>Bacteria</taxon>
        <taxon>Pseudomonadati</taxon>
        <taxon>Bacteroidota</taxon>
        <taxon>Bacteroidia</taxon>
        <taxon>Bacteroidales</taxon>
        <taxon>Odoribacteraceae</taxon>
        <taxon>Butyricimonas</taxon>
    </lineage>
</organism>
<evidence type="ECO:0000256" key="5">
    <source>
        <dbReference type="ARBA" id="ARBA00022801"/>
    </source>
</evidence>
<keyword evidence="4" id="KW-0732">Signal</keyword>
<name>A0A3Q9ILZ4_9BACT</name>
<comment type="similarity">
    <text evidence="1 7">Belongs to the peptidase S46 family.</text>
</comment>
<evidence type="ECO:0000256" key="2">
    <source>
        <dbReference type="ARBA" id="ARBA00022438"/>
    </source>
</evidence>
<dbReference type="EC" id="3.4.14.-" evidence="7"/>
<dbReference type="InterPro" id="IPR043504">
    <property type="entry name" value="Peptidase_S1_PA_chymotrypsin"/>
</dbReference>
<sequence>MKKSFIVLLFLFSVLIVRADEGKWLLSLLNKNIATMQDMGCKLSAEDIYSINHSSLKDAIVGLGTEEQPFQCFCTGEIISEQGLMLTNHHCGLPYVQKHSTLEHNYLNDGFWARNFQEELTNPGLTASILEGIEDVSELVNRYLNDNMSEKERGQTIESIQQQIVEQVTRGTNLSAQVQSMFNGNQFFLFVYKIYRDVRLVGVPPQSIGKFGGESDNWVWPRHTGDFSMFRIYTNPEGEPASYSPKNIPLRPKHSLPISLKGVQKNDFTMILGFPGMTNRFLTSYGLRSVMDDNAVVYNVGKEKLRIMKEGMDKDPKTKIQYAAKYATSANAWKYVDAQNKAVEKLQLIHEKEQLEKDFTEWVHADPQREALYGHVLDWIRMGIEKTKDFSRVQQYAINALLQGGEATAFAYRASDLLAELCNTPRRDKKYAKTLSTLKEASHDFFNDFNGDVDANLTASMLKLYATEVEPAMYPDIIEWINQKYKGNFERFGQDLKKNSMFMDEVKFNKFIEHPDAIKLENDLCYRIAISLSALFDKLAAVPSDSYEMISKGSRLLVKGMLLQHSEKMWAPDANFTIRLTYGKVCGYVPRDGVYYDYYTTLSGVFEKENSLDGEYEVPDKLKDLYLAKDFAPYGKENINVCFITNNDITGGNSGSPVINGDGELVGVAFDGNYEAMSGDLNFEENLQRCISLDIRYVLFIIDKFARAHNLIQEMKIVA</sequence>
<keyword evidence="2 7" id="KW-0031">Aminopeptidase</keyword>
<dbReference type="OrthoDB" id="9805367at2"/>
<accession>A0A3Q9ILZ4</accession>
<evidence type="ECO:0000256" key="4">
    <source>
        <dbReference type="ARBA" id="ARBA00022729"/>
    </source>
</evidence>
<dbReference type="AlphaFoldDB" id="A0A3Q9ILZ4"/>